<feature type="transmembrane region" description="Helical" evidence="1">
    <location>
        <begin position="101"/>
        <end position="123"/>
    </location>
</feature>
<proteinExistence type="predicted"/>
<keyword evidence="1" id="KW-0812">Transmembrane</keyword>
<evidence type="ECO:0000313" key="2">
    <source>
        <dbReference type="EMBL" id="KAE9073263.1"/>
    </source>
</evidence>
<gene>
    <name evidence="3" type="ORF">PF002_g26619</name>
    <name evidence="2" type="ORF">PF010_g25135</name>
</gene>
<dbReference type="Proteomes" id="UP000440367">
    <property type="component" value="Unassembled WGS sequence"/>
</dbReference>
<dbReference type="EMBL" id="QXGD01002818">
    <property type="protein sequence ID" value="KAE9183763.1"/>
    <property type="molecule type" value="Genomic_DNA"/>
</dbReference>
<evidence type="ECO:0000256" key="1">
    <source>
        <dbReference type="SAM" id="Phobius"/>
    </source>
</evidence>
<evidence type="ECO:0000313" key="3">
    <source>
        <dbReference type="EMBL" id="KAE9183763.1"/>
    </source>
</evidence>
<feature type="transmembrane region" description="Helical" evidence="1">
    <location>
        <begin position="30"/>
        <end position="51"/>
    </location>
</feature>
<accession>A0A6A3WES0</accession>
<comment type="caution">
    <text evidence="3">The sequence shown here is derived from an EMBL/GenBank/DDBJ whole genome shotgun (WGS) entry which is preliminary data.</text>
</comment>
<dbReference type="EMBL" id="QXFX01002833">
    <property type="protein sequence ID" value="KAE9073263.1"/>
    <property type="molecule type" value="Genomic_DNA"/>
</dbReference>
<evidence type="ECO:0000313" key="5">
    <source>
        <dbReference type="Proteomes" id="UP000488956"/>
    </source>
</evidence>
<protein>
    <submittedName>
        <fullName evidence="3">Uncharacterized protein</fullName>
    </submittedName>
</protein>
<evidence type="ECO:0000313" key="4">
    <source>
        <dbReference type="Proteomes" id="UP000440367"/>
    </source>
</evidence>
<organism evidence="3 4">
    <name type="scientific">Phytophthora fragariae</name>
    <dbReference type="NCBI Taxonomy" id="53985"/>
    <lineage>
        <taxon>Eukaryota</taxon>
        <taxon>Sar</taxon>
        <taxon>Stramenopiles</taxon>
        <taxon>Oomycota</taxon>
        <taxon>Peronosporomycetes</taxon>
        <taxon>Peronosporales</taxon>
        <taxon>Peronosporaceae</taxon>
        <taxon>Phytophthora</taxon>
    </lineage>
</organism>
<dbReference type="AlphaFoldDB" id="A0A6A3WES0"/>
<sequence>MTERFGVIAAGVSVVSPLIGGSRLVVASSVVVVVVSAASRAAVIGVSRVVARCRLACEVRSSPSSSAPGRRRAFAVGFFRFRSLPVMVAPVWSPVAVIRCWMAAAISVAFMVAMLPLVLDVAVSTACVDGSSLSFTG</sequence>
<dbReference type="Proteomes" id="UP000488956">
    <property type="component" value="Unassembled WGS sequence"/>
</dbReference>
<name>A0A6A3WES0_9STRA</name>
<keyword evidence="1" id="KW-1133">Transmembrane helix</keyword>
<keyword evidence="1" id="KW-0472">Membrane</keyword>
<reference evidence="3 4" key="1">
    <citation type="submission" date="2018-08" db="EMBL/GenBank/DDBJ databases">
        <title>Genomic investigation of the strawberry pathogen Phytophthora fragariae indicates pathogenicity is determined by transcriptional variation in three key races.</title>
        <authorList>
            <person name="Adams T.M."/>
            <person name="Armitage A.D."/>
            <person name="Sobczyk M.K."/>
            <person name="Bates H.J."/>
            <person name="Dunwell J.M."/>
            <person name="Nellist C.F."/>
            <person name="Harrison R.J."/>
        </authorList>
    </citation>
    <scope>NUCLEOTIDE SEQUENCE [LARGE SCALE GENOMIC DNA]</scope>
    <source>
        <strain evidence="3 4">BC-1</strain>
        <strain evidence="2 5">ONT-3</strain>
    </source>
</reference>